<organism evidence="11 12">
    <name type="scientific">Trichostrongylus colubriformis</name>
    <name type="common">Black scour worm</name>
    <dbReference type="NCBI Taxonomy" id="6319"/>
    <lineage>
        <taxon>Eukaryota</taxon>
        <taxon>Metazoa</taxon>
        <taxon>Ecdysozoa</taxon>
        <taxon>Nematoda</taxon>
        <taxon>Chromadorea</taxon>
        <taxon>Rhabditida</taxon>
        <taxon>Rhabditina</taxon>
        <taxon>Rhabditomorpha</taxon>
        <taxon>Strongyloidea</taxon>
        <taxon>Trichostrongylidae</taxon>
        <taxon>Trichostrongylus</taxon>
    </lineage>
</organism>
<name>A0AAN8J1X1_TRICO</name>
<comment type="caution">
    <text evidence="11">The sequence shown here is derived from an EMBL/GenBank/DDBJ whole genome shotgun (WGS) entry which is preliminary data.</text>
</comment>
<proteinExistence type="inferred from homology"/>
<dbReference type="SMART" id="SM01128">
    <property type="entry name" value="DDRGK"/>
    <property type="match status" value="1"/>
</dbReference>
<dbReference type="InterPro" id="IPR036388">
    <property type="entry name" value="WH-like_DNA-bd_sf"/>
</dbReference>
<dbReference type="AlphaFoldDB" id="A0AAN8J1X1"/>
<reference evidence="11 12" key="1">
    <citation type="submission" date="2019-10" db="EMBL/GenBank/DDBJ databases">
        <title>Assembly and Annotation for the nematode Trichostrongylus colubriformis.</title>
        <authorList>
            <person name="Martin J."/>
        </authorList>
    </citation>
    <scope>NUCLEOTIDE SEQUENCE [LARGE SCALE GENOMIC DNA]</scope>
    <source>
        <strain evidence="11">G859</strain>
        <tissue evidence="11">Whole worm</tissue>
    </source>
</reference>
<dbReference type="InterPro" id="IPR036390">
    <property type="entry name" value="WH_DNA-bd_sf"/>
</dbReference>
<dbReference type="Proteomes" id="UP001331761">
    <property type="component" value="Unassembled WGS sequence"/>
</dbReference>
<evidence type="ECO:0000256" key="5">
    <source>
        <dbReference type="ARBA" id="ARBA00022786"/>
    </source>
</evidence>
<evidence type="ECO:0000313" key="11">
    <source>
        <dbReference type="EMBL" id="KAK5977164.1"/>
    </source>
</evidence>
<dbReference type="Gene3D" id="1.10.10.10">
    <property type="entry name" value="Winged helix-like DNA-binding domain superfamily/Winged helix DNA-binding domain"/>
    <property type="match status" value="1"/>
</dbReference>
<keyword evidence="8 10" id="KW-0472">Membrane</keyword>
<evidence type="ECO:0000256" key="10">
    <source>
        <dbReference type="SAM" id="Phobius"/>
    </source>
</evidence>
<dbReference type="GO" id="GO:0005789">
    <property type="term" value="C:endoplasmic reticulum membrane"/>
    <property type="evidence" value="ECO:0007669"/>
    <property type="project" value="UniProtKB-SubCell"/>
</dbReference>
<keyword evidence="6" id="KW-0256">Endoplasmic reticulum</keyword>
<dbReference type="InterPro" id="IPR050899">
    <property type="entry name" value="DDRGK_domain-containing"/>
</dbReference>
<dbReference type="PANTHER" id="PTHR48176:SF1">
    <property type="entry name" value="DDRGK DOMAIN-CONTAINING PROTEIN 1"/>
    <property type="match status" value="1"/>
</dbReference>
<dbReference type="GO" id="GO:0044389">
    <property type="term" value="F:ubiquitin-like protein ligase binding"/>
    <property type="evidence" value="ECO:0007669"/>
    <property type="project" value="TreeGrafter"/>
</dbReference>
<evidence type="ECO:0000256" key="3">
    <source>
        <dbReference type="ARBA" id="ARBA00018218"/>
    </source>
</evidence>
<gene>
    <name evidence="11" type="ORF">GCK32_004628</name>
</gene>
<accession>A0AAN8J1X1</accession>
<dbReference type="InterPro" id="IPR019153">
    <property type="entry name" value="DDRGK_dom-contain"/>
</dbReference>
<sequence length="316" mass="36568">MVEDIPVNIKPEPPFRLSRDGIDPMLLGSLAILLSALSFIIYRLLRLQWDEAAARRRTEALLAMAADDERDEQRGAQVAGGRRRVVRRRVQHGGDDFINEMLGGEDPDGSDGEGVDAPLFDTDEKIGKRKAAKLQAKAEKKAMREQEVIEREERKRREKEREEKLEKERERERLEEEAEQERLRKEKEEREKRELEEYLALKESFAVEEEGFDQLEEEESHNLMKEFAEYIRKSKVVNMDELAAHFGLKSDEAVSRLQYFLDNGILEGVMDDRGKFICITDEELNAVAKFINQRGRVTIQELVDYSNKLICLEGAA</sequence>
<evidence type="ECO:0000256" key="7">
    <source>
        <dbReference type="ARBA" id="ARBA00022989"/>
    </source>
</evidence>
<feature type="transmembrane region" description="Helical" evidence="10">
    <location>
        <begin position="25"/>
        <end position="45"/>
    </location>
</feature>
<dbReference type="Pfam" id="PF09756">
    <property type="entry name" value="DDRGK"/>
    <property type="match status" value="1"/>
</dbReference>
<feature type="compositionally biased region" description="Basic and acidic residues" evidence="9">
    <location>
        <begin position="136"/>
        <end position="189"/>
    </location>
</feature>
<keyword evidence="7 10" id="KW-1133">Transmembrane helix</keyword>
<dbReference type="FunFam" id="1.10.10.10:FF:000143">
    <property type="entry name" value="DDRGK domain-containing protein 1"/>
    <property type="match status" value="1"/>
</dbReference>
<evidence type="ECO:0000256" key="2">
    <source>
        <dbReference type="ARBA" id="ARBA00009829"/>
    </source>
</evidence>
<keyword evidence="4 10" id="KW-0812">Transmembrane</keyword>
<keyword evidence="5" id="KW-0833">Ubl conjugation pathway</keyword>
<feature type="compositionally biased region" description="Acidic residues" evidence="9">
    <location>
        <begin position="103"/>
        <end position="114"/>
    </location>
</feature>
<protein>
    <recommendedName>
        <fullName evidence="3">DDRGK domain-containing protein 1</fullName>
    </recommendedName>
</protein>
<comment type="similarity">
    <text evidence="2">Belongs to the DDRGK1 family.</text>
</comment>
<evidence type="ECO:0000256" key="4">
    <source>
        <dbReference type="ARBA" id="ARBA00022692"/>
    </source>
</evidence>
<keyword evidence="12" id="KW-1185">Reference proteome</keyword>
<evidence type="ECO:0000256" key="9">
    <source>
        <dbReference type="SAM" id="MobiDB-lite"/>
    </source>
</evidence>
<dbReference type="EMBL" id="WIXE01010941">
    <property type="protein sequence ID" value="KAK5977164.1"/>
    <property type="molecule type" value="Genomic_DNA"/>
</dbReference>
<dbReference type="SUPFAM" id="SSF46785">
    <property type="entry name" value="Winged helix' DNA-binding domain"/>
    <property type="match status" value="1"/>
</dbReference>
<feature type="region of interest" description="Disordered" evidence="9">
    <location>
        <begin position="96"/>
        <end position="189"/>
    </location>
</feature>
<comment type="subcellular location">
    <subcellularLocation>
        <location evidence="1">Endoplasmic reticulum membrane</location>
        <topology evidence="1">Single-pass membrane protein</topology>
    </subcellularLocation>
</comment>
<evidence type="ECO:0000313" key="12">
    <source>
        <dbReference type="Proteomes" id="UP001331761"/>
    </source>
</evidence>
<evidence type="ECO:0000256" key="6">
    <source>
        <dbReference type="ARBA" id="ARBA00022824"/>
    </source>
</evidence>
<evidence type="ECO:0000256" key="1">
    <source>
        <dbReference type="ARBA" id="ARBA00004389"/>
    </source>
</evidence>
<evidence type="ECO:0000256" key="8">
    <source>
        <dbReference type="ARBA" id="ARBA00023136"/>
    </source>
</evidence>
<dbReference type="PANTHER" id="PTHR48176">
    <property type="entry name" value="DDRGK DOMAIN-CONTAINING PROTEIN 1"/>
    <property type="match status" value="1"/>
</dbReference>